<keyword evidence="1" id="KW-0677">Repeat</keyword>
<feature type="transmembrane region" description="Helical" evidence="3">
    <location>
        <begin position="123"/>
        <end position="143"/>
    </location>
</feature>
<feature type="transmembrane region" description="Helical" evidence="3">
    <location>
        <begin position="387"/>
        <end position="405"/>
    </location>
</feature>
<dbReference type="EMBL" id="JASVDS010000001">
    <property type="protein sequence ID" value="MDL5030904.1"/>
    <property type="molecule type" value="Genomic_DNA"/>
</dbReference>
<feature type="transmembrane region" description="Helical" evidence="3">
    <location>
        <begin position="361"/>
        <end position="381"/>
    </location>
</feature>
<feature type="transmembrane region" description="Helical" evidence="3">
    <location>
        <begin position="93"/>
        <end position="111"/>
    </location>
</feature>
<dbReference type="PANTHER" id="PTHR44227:SF3">
    <property type="entry name" value="PROTEIN O-MANNOSYL-TRANSFERASE TMTC4"/>
    <property type="match status" value="1"/>
</dbReference>
<evidence type="ECO:0000256" key="3">
    <source>
        <dbReference type="SAM" id="Phobius"/>
    </source>
</evidence>
<dbReference type="InterPro" id="IPR052346">
    <property type="entry name" value="O-mannosyl-transferase_TMTC"/>
</dbReference>
<keyword evidence="3" id="KW-0812">Transmembrane</keyword>
<feature type="transmembrane region" description="Helical" evidence="3">
    <location>
        <begin position="229"/>
        <end position="250"/>
    </location>
</feature>
<proteinExistence type="predicted"/>
<dbReference type="PANTHER" id="PTHR44227">
    <property type="match status" value="1"/>
</dbReference>
<keyword evidence="5" id="KW-1185">Reference proteome</keyword>
<evidence type="ECO:0008006" key="6">
    <source>
        <dbReference type="Google" id="ProtNLM"/>
    </source>
</evidence>
<evidence type="ECO:0000313" key="4">
    <source>
        <dbReference type="EMBL" id="MDL5030904.1"/>
    </source>
</evidence>
<organism evidence="4 5">
    <name type="scientific">Roseateles subflavus</name>
    <dbReference type="NCBI Taxonomy" id="3053353"/>
    <lineage>
        <taxon>Bacteria</taxon>
        <taxon>Pseudomonadati</taxon>
        <taxon>Pseudomonadota</taxon>
        <taxon>Betaproteobacteria</taxon>
        <taxon>Burkholderiales</taxon>
        <taxon>Sphaerotilaceae</taxon>
        <taxon>Roseateles</taxon>
    </lineage>
</organism>
<comment type="caution">
    <text evidence="4">The sequence shown here is derived from an EMBL/GenBank/DDBJ whole genome shotgun (WGS) entry which is preliminary data.</text>
</comment>
<evidence type="ECO:0000313" key="5">
    <source>
        <dbReference type="Proteomes" id="UP001238603"/>
    </source>
</evidence>
<evidence type="ECO:0000256" key="1">
    <source>
        <dbReference type="ARBA" id="ARBA00022737"/>
    </source>
</evidence>
<protein>
    <recommendedName>
        <fullName evidence="6">Pilus assembly protein PilF</fullName>
    </recommendedName>
</protein>
<feature type="transmembrane region" description="Helical" evidence="3">
    <location>
        <begin position="330"/>
        <end position="349"/>
    </location>
</feature>
<feature type="transmembrane region" description="Helical" evidence="3">
    <location>
        <begin position="149"/>
        <end position="165"/>
    </location>
</feature>
<reference evidence="4 5" key="1">
    <citation type="submission" date="2023-06" db="EMBL/GenBank/DDBJ databases">
        <title>Pelomonas sp. APW6 16S ribosomal RNA gene genome sequencing and assembly.</title>
        <authorList>
            <person name="Woo H."/>
        </authorList>
    </citation>
    <scope>NUCLEOTIDE SEQUENCE [LARGE SCALE GENOMIC DNA]</scope>
    <source>
        <strain evidence="4 5">APW6</strain>
    </source>
</reference>
<keyword evidence="3" id="KW-0472">Membrane</keyword>
<keyword evidence="2" id="KW-0802">TPR repeat</keyword>
<accession>A0ABT7LDF9</accession>
<gene>
    <name evidence="4" type="ORF">QRD43_03215</name>
</gene>
<dbReference type="Proteomes" id="UP001238603">
    <property type="component" value="Unassembled WGS sequence"/>
</dbReference>
<feature type="transmembrane region" description="Helical" evidence="3">
    <location>
        <begin position="304"/>
        <end position="324"/>
    </location>
</feature>
<evidence type="ECO:0000256" key="2">
    <source>
        <dbReference type="ARBA" id="ARBA00022803"/>
    </source>
</evidence>
<keyword evidence="3" id="KW-1133">Transmembrane helix</keyword>
<dbReference type="RefSeq" id="WP_285981026.1">
    <property type="nucleotide sequence ID" value="NZ_JASVDS010000001.1"/>
</dbReference>
<name>A0ABT7LDF9_9BURK</name>
<sequence length="605" mass="67489">MKRSYWALLLSLCCLVSLAVLWPGRTAEFLFDDHPNIVDNAKVHLSEFSWSAVKRATFSYEPGHGSRPLAMLSFALDHLRAGLDATAFRDTNLLLHGLTVLAVAAMVRRLLLVAQWAPRRAEVVALVVAFAWGAHPLQVSSVLYVVQRMQTLGTFFVVLGLWSYLNARSAQIDGRPSLRYWIFAAASGVLGLLCKEDVLLLPGYTWILELTVLQFRASDPAVAARWRRGYQLLVGLGAAAFLLLVVPRYWTSEPYAWRNFSSLERLLTEARILVMYLGQMLWPLPQSMPFYYDQLEPSRGLLSPPTTLLSLLLLAALLGLAWALRARRPVFAAGVMLFFMGHFLTSNVLNLELAFEHRNHFPLIGFLLALADGACLLADRLKPSRGVAAILVAALMATLCTLTYIRASIWGSSFQFALQGPDWAPQSGRAWQLLCKTYYLRSGGETDHPMFSLAVNSCQKAADLHDELIALADLITLKTMQGAKPDADWETLVHRIEHASFSPEGRDVLWIMIGNASKGVDLDSHQLVRVAMAYAARFDLTGVELANLANYILYQSKEPEKAYDYYLKALRRVPAGDPMIEAVLRDLADHGMKEWADRLRKDLAG</sequence>